<dbReference type="PROSITE" id="PS00678">
    <property type="entry name" value="WD_REPEATS_1"/>
    <property type="match status" value="3"/>
</dbReference>
<protein>
    <recommendedName>
        <fullName evidence="6">Autophagy-related protein 16 domain-containing protein</fullName>
    </recommendedName>
</protein>
<dbReference type="PROSITE" id="PS50294">
    <property type="entry name" value="WD_REPEATS_REGION"/>
    <property type="match status" value="2"/>
</dbReference>
<dbReference type="InterPro" id="IPR013923">
    <property type="entry name" value="Autophagy-rel_prot_16_dom"/>
</dbReference>
<dbReference type="Pfam" id="PF08614">
    <property type="entry name" value="ATG16"/>
    <property type="match status" value="1"/>
</dbReference>
<feature type="domain" description="Autophagy-related protein 16" evidence="6">
    <location>
        <begin position="11"/>
        <end position="214"/>
    </location>
</feature>
<dbReference type="PRINTS" id="PR00320">
    <property type="entry name" value="GPROTEINBRPT"/>
</dbReference>
<evidence type="ECO:0000313" key="7">
    <source>
        <dbReference type="EMBL" id="OZJ05095.1"/>
    </source>
</evidence>
<comment type="similarity">
    <text evidence="1">Belongs to the ATG16 family.</text>
</comment>
<evidence type="ECO:0000256" key="5">
    <source>
        <dbReference type="SAM" id="Coils"/>
    </source>
</evidence>
<dbReference type="PRINTS" id="PR00319">
    <property type="entry name" value="GPROTEINB"/>
</dbReference>
<dbReference type="InterPro" id="IPR019775">
    <property type="entry name" value="WD40_repeat_CS"/>
</dbReference>
<feature type="repeat" description="WD" evidence="4">
    <location>
        <begin position="302"/>
        <end position="343"/>
    </location>
</feature>
<dbReference type="InterPro" id="IPR045160">
    <property type="entry name" value="ATG16"/>
</dbReference>
<reference evidence="7 8" key="1">
    <citation type="journal article" date="2017" name="Mycologia">
        <title>Bifiguratus adelaidae, gen. et sp. nov., a new member of Mucoromycotina in endophytic and soil-dwelling habitats.</title>
        <authorList>
            <person name="Torres-Cruz T.J."/>
            <person name="Billingsley Tobias T.L."/>
            <person name="Almatruk M."/>
            <person name="Hesse C."/>
            <person name="Kuske C.R."/>
            <person name="Desiro A."/>
            <person name="Benucci G.M."/>
            <person name="Bonito G."/>
            <person name="Stajich J.E."/>
            <person name="Dunlap C."/>
            <person name="Arnold A.E."/>
            <person name="Porras-Alfaro A."/>
        </authorList>
    </citation>
    <scope>NUCLEOTIDE SEQUENCE [LARGE SCALE GENOMIC DNA]</scope>
    <source>
        <strain evidence="7 8">AZ0501</strain>
    </source>
</reference>
<organism evidence="7 8">
    <name type="scientific">Bifiguratus adelaidae</name>
    <dbReference type="NCBI Taxonomy" id="1938954"/>
    <lineage>
        <taxon>Eukaryota</taxon>
        <taxon>Fungi</taxon>
        <taxon>Fungi incertae sedis</taxon>
        <taxon>Mucoromycota</taxon>
        <taxon>Mucoromycotina</taxon>
        <taxon>Endogonomycetes</taxon>
        <taxon>Endogonales</taxon>
        <taxon>Endogonales incertae sedis</taxon>
        <taxon>Bifiguratus</taxon>
    </lineage>
</organism>
<accession>A0A261Y3B4</accession>
<dbReference type="AlphaFoldDB" id="A0A261Y3B4"/>
<dbReference type="InterPro" id="IPR015943">
    <property type="entry name" value="WD40/YVTN_repeat-like_dom_sf"/>
</dbReference>
<evidence type="ECO:0000313" key="8">
    <source>
        <dbReference type="Proteomes" id="UP000242875"/>
    </source>
</evidence>
<keyword evidence="5" id="KW-0175">Coiled coil</keyword>
<dbReference type="GO" id="GO:0043495">
    <property type="term" value="F:protein-membrane adaptor activity"/>
    <property type="evidence" value="ECO:0007669"/>
    <property type="project" value="TreeGrafter"/>
</dbReference>
<proteinExistence type="inferred from homology"/>
<feature type="repeat" description="WD" evidence="4">
    <location>
        <begin position="517"/>
        <end position="556"/>
    </location>
</feature>
<dbReference type="PANTHER" id="PTHR19878">
    <property type="entry name" value="AUTOPHAGY PROTEIN 16-LIKE"/>
    <property type="match status" value="1"/>
</dbReference>
<dbReference type="OrthoDB" id="538223at2759"/>
<dbReference type="CDD" id="cd22887">
    <property type="entry name" value="Atg16_CCD"/>
    <property type="match status" value="1"/>
</dbReference>
<dbReference type="GO" id="GO:0000421">
    <property type="term" value="C:autophagosome membrane"/>
    <property type="evidence" value="ECO:0007669"/>
    <property type="project" value="TreeGrafter"/>
</dbReference>
<dbReference type="CDD" id="cd00200">
    <property type="entry name" value="WD40"/>
    <property type="match status" value="1"/>
</dbReference>
<dbReference type="SUPFAM" id="SSF50978">
    <property type="entry name" value="WD40 repeat-like"/>
    <property type="match status" value="1"/>
</dbReference>
<sequence length="556" mass="62737">MMDVQPIVDDLLLKFRERDRLEGAFHPFIDAHTRLVKDNVDKGLRISELEAETEALRHTEADLRQQLGIVREQGSPLNQQRTQELEQQLQVLKEEQSELYKTQGQNAQRLLDMSEQLRTYYDRDKQLNEESQTLNARVTKLDKQVETQILQLREKDVTIQASGRRTRFLLQDELTAIQLELFKTEEKLKDLEADNAQLLQRWLKKMNEEAERMNEGHPKVRHHLPNILHPYPRSLSLADLLKPTMALHCGYHPRLSSIWQTAHDGEICTLATSTDSNTFATGGSDKKVKVFETSAGTLKHTLTGSLQAVMCVSYSNSDDFVLGACNDHSTRLWSLATGRLRHTLTGHIGKVYAARFNNDSSKVVSGSHDRTLKLWDLQKGYCTRTMFTFSSCNDVCLLDPDGATIASGHLDNNIRLWDSRTGNGIKEIAGIHTGQITSLCISNDGSRLLTNSRDNTLKLLDMRQYATVATFSADGFRNGLNWSRACFSPDGAYVVAGSADGTLFFWNTATGKLMKSIKEHEGPICAVSWSPNGTQLFSAEKDRTVCMWHPPDDQDI</sequence>
<dbReference type="GO" id="GO:0034045">
    <property type="term" value="C:phagophore assembly site membrane"/>
    <property type="evidence" value="ECO:0007669"/>
    <property type="project" value="TreeGrafter"/>
</dbReference>
<dbReference type="Pfam" id="PF00400">
    <property type="entry name" value="WD40"/>
    <property type="match status" value="7"/>
</dbReference>
<feature type="coiled-coil region" evidence="5">
    <location>
        <begin position="46"/>
        <end position="144"/>
    </location>
</feature>
<feature type="coiled-coil region" evidence="5">
    <location>
        <begin position="174"/>
        <end position="201"/>
    </location>
</feature>
<evidence type="ECO:0000256" key="1">
    <source>
        <dbReference type="ARBA" id="ARBA00005331"/>
    </source>
</evidence>
<evidence type="ECO:0000256" key="2">
    <source>
        <dbReference type="ARBA" id="ARBA00022574"/>
    </source>
</evidence>
<gene>
    <name evidence="7" type="ORF">BZG36_01350</name>
</gene>
<feature type="repeat" description="WD" evidence="4">
    <location>
        <begin position="260"/>
        <end position="301"/>
    </location>
</feature>
<dbReference type="InterPro" id="IPR001680">
    <property type="entry name" value="WD40_rpt"/>
</dbReference>
<dbReference type="SMART" id="SM00320">
    <property type="entry name" value="WD40"/>
    <property type="match status" value="7"/>
</dbReference>
<dbReference type="InterPro" id="IPR036322">
    <property type="entry name" value="WD40_repeat_dom_sf"/>
</dbReference>
<evidence type="ECO:0000256" key="3">
    <source>
        <dbReference type="ARBA" id="ARBA00022737"/>
    </source>
</evidence>
<feature type="repeat" description="WD" evidence="4">
    <location>
        <begin position="429"/>
        <end position="470"/>
    </location>
</feature>
<feature type="repeat" description="WD" evidence="4">
    <location>
        <begin position="344"/>
        <end position="385"/>
    </location>
</feature>
<keyword evidence="3" id="KW-0677">Repeat</keyword>
<dbReference type="EMBL" id="MVBO01000022">
    <property type="protein sequence ID" value="OZJ05095.1"/>
    <property type="molecule type" value="Genomic_DNA"/>
</dbReference>
<keyword evidence="8" id="KW-1185">Reference proteome</keyword>
<feature type="repeat" description="WD" evidence="4">
    <location>
        <begin position="487"/>
        <end position="516"/>
    </location>
</feature>
<dbReference type="Proteomes" id="UP000242875">
    <property type="component" value="Unassembled WGS sequence"/>
</dbReference>
<feature type="repeat" description="WD" evidence="4">
    <location>
        <begin position="398"/>
        <end position="427"/>
    </location>
</feature>
<name>A0A261Y3B4_9FUNG</name>
<dbReference type="GO" id="GO:0034274">
    <property type="term" value="C:Atg12-Atg5-Atg16 complex"/>
    <property type="evidence" value="ECO:0007669"/>
    <property type="project" value="TreeGrafter"/>
</dbReference>
<evidence type="ECO:0000256" key="4">
    <source>
        <dbReference type="PROSITE-ProRule" id="PRU00221"/>
    </source>
</evidence>
<dbReference type="Gene3D" id="2.130.10.10">
    <property type="entry name" value="YVTN repeat-like/Quinoprotein amine dehydrogenase"/>
    <property type="match status" value="2"/>
</dbReference>
<dbReference type="Gene3D" id="1.20.5.170">
    <property type="match status" value="1"/>
</dbReference>
<dbReference type="InterPro" id="IPR001632">
    <property type="entry name" value="WD40_G-protein_beta-like"/>
</dbReference>
<dbReference type="PROSITE" id="PS50082">
    <property type="entry name" value="WD_REPEATS_2"/>
    <property type="match status" value="7"/>
</dbReference>
<dbReference type="PANTHER" id="PTHR19878:SF8">
    <property type="entry name" value="AUTOPHAGY-RELATED 16, ISOFORM F"/>
    <property type="match status" value="1"/>
</dbReference>
<keyword evidence="2 4" id="KW-0853">WD repeat</keyword>
<evidence type="ECO:0000259" key="6">
    <source>
        <dbReference type="Pfam" id="PF08614"/>
    </source>
</evidence>
<comment type="caution">
    <text evidence="7">The sequence shown here is derived from an EMBL/GenBank/DDBJ whole genome shotgun (WGS) entry which is preliminary data.</text>
</comment>
<dbReference type="GO" id="GO:0000045">
    <property type="term" value="P:autophagosome assembly"/>
    <property type="evidence" value="ECO:0007669"/>
    <property type="project" value="InterPro"/>
</dbReference>
<dbReference type="InterPro" id="IPR020472">
    <property type="entry name" value="WD40_PAC1"/>
</dbReference>